<sequence length="801" mass="87216">MEEFYDAPAELAAVSGLGAQLFRCADSVGVAGRASATDAGLSLDELRASAFKHDPLGSAPALFAWLSHLRRAVGAEPRGEPAVDAPTRASAARAELARRVQLIQMSRAAREEARQLELRRASFRLIADADERLDFAAFSRAVRGALQQETLTDAVLQRVFAQLDHGSGRISHADFEYGLGRWHLLKSIISSYAPSATTKRFCVPASYDYSKPTSANYAADASEGYEPENGPARVLRDYGYHARYSRARQRWQDAVLRGVVTRTDAQPRPWLVFTCGPTGAGKGYALSWMSERGHFPLEAIVHVDPDHFKRLMPEWEGYAARDGASAGSLTHHESCFLQELATECAMRGSQHVWCDGSLRDGEWLTRVLDDVRARYPAYRVAIFHVYASEDVVRQRCAERAERTGRAVPEQLLCETLRSPEQTLRRVTHKVDFVARICNDDVPRLEVILSVDRSSQWSALSAHFSHELVTRAHFPDALPPLALASTCVVHADLDARTLRALHRPPADGAPGDRATVEVSLAVGAPLLQRAPDVARLAAALRVEPSELAVELSRLHPVNLDDEARALADVPPNAYTVAFAYPCERLTRAQPDVRALGACGVALGCAEVQLLLHGGFVYFDLDEQVARVSAITREPSRHMLQFGAPEQLDGARSDALAGRWRPVAWGLDLLRGDACLSYCWVCPGERLADRRVAQHGALAFSFARHDDAGGARSRGAAARRLGVPEELLGDRLFPVLGRWSTRTLPPAASISRPTPEPSIAAPSSVPPSPRSSDGDAAAEPDAATPAIDATVCRVTVDHATGVE</sequence>
<dbReference type="Proteomes" id="UP000751190">
    <property type="component" value="Unassembled WGS sequence"/>
</dbReference>
<accession>A0A8J5X909</accession>
<evidence type="ECO:0000313" key="6">
    <source>
        <dbReference type="Proteomes" id="UP000751190"/>
    </source>
</evidence>
<dbReference type="SUPFAM" id="SSF52540">
    <property type="entry name" value="P-loop containing nucleoside triphosphate hydrolases"/>
    <property type="match status" value="1"/>
</dbReference>
<evidence type="ECO:0000256" key="1">
    <source>
        <dbReference type="ARBA" id="ARBA00022741"/>
    </source>
</evidence>
<feature type="compositionally biased region" description="Low complexity" evidence="3">
    <location>
        <begin position="768"/>
        <end position="787"/>
    </location>
</feature>
<proteinExistence type="predicted"/>
<evidence type="ECO:0000256" key="2">
    <source>
        <dbReference type="ARBA" id="ARBA00022840"/>
    </source>
</evidence>
<feature type="region of interest" description="Disordered" evidence="3">
    <location>
        <begin position="743"/>
        <end position="787"/>
    </location>
</feature>
<dbReference type="AlphaFoldDB" id="A0A8J5X909"/>
<feature type="domain" description="Zeta toxin" evidence="4">
    <location>
        <begin position="263"/>
        <end position="433"/>
    </location>
</feature>
<keyword evidence="2" id="KW-0067">ATP-binding</keyword>
<evidence type="ECO:0000259" key="4">
    <source>
        <dbReference type="Pfam" id="PF06414"/>
    </source>
</evidence>
<comment type="caution">
    <text evidence="5">The sequence shown here is derived from an EMBL/GenBank/DDBJ whole genome shotgun (WGS) entry which is preliminary data.</text>
</comment>
<dbReference type="Pfam" id="PF06414">
    <property type="entry name" value="Zeta_toxin"/>
    <property type="match status" value="1"/>
</dbReference>
<dbReference type="GO" id="GO:0016301">
    <property type="term" value="F:kinase activity"/>
    <property type="evidence" value="ECO:0007669"/>
    <property type="project" value="InterPro"/>
</dbReference>
<evidence type="ECO:0000313" key="5">
    <source>
        <dbReference type="EMBL" id="KAG8462078.1"/>
    </source>
</evidence>
<keyword evidence="6" id="KW-1185">Reference proteome</keyword>
<keyword evidence="1" id="KW-0547">Nucleotide-binding</keyword>
<dbReference type="InterPro" id="IPR010488">
    <property type="entry name" value="Zeta_toxin_domain"/>
</dbReference>
<dbReference type="EMBL" id="JAGTXO010000022">
    <property type="protein sequence ID" value="KAG8462078.1"/>
    <property type="molecule type" value="Genomic_DNA"/>
</dbReference>
<reference evidence="5" key="1">
    <citation type="submission" date="2021-05" db="EMBL/GenBank/DDBJ databases">
        <title>The genome of the haptophyte Pavlova lutheri (Diacronema luteri, Pavlovales) - a model for lipid biosynthesis in eukaryotic algae.</title>
        <authorList>
            <person name="Hulatt C.J."/>
            <person name="Posewitz M.C."/>
        </authorList>
    </citation>
    <scope>NUCLEOTIDE SEQUENCE</scope>
    <source>
        <strain evidence="5">NIVA-4/92</strain>
    </source>
</reference>
<dbReference type="OrthoDB" id="430679at2759"/>
<dbReference type="OMA" id="LATECAM"/>
<dbReference type="Gene3D" id="3.40.50.300">
    <property type="entry name" value="P-loop containing nucleotide triphosphate hydrolases"/>
    <property type="match status" value="1"/>
</dbReference>
<gene>
    <name evidence="5" type="ORF">KFE25_011528</name>
</gene>
<dbReference type="InterPro" id="IPR027417">
    <property type="entry name" value="P-loop_NTPase"/>
</dbReference>
<dbReference type="GO" id="GO:0005524">
    <property type="term" value="F:ATP binding"/>
    <property type="evidence" value="ECO:0007669"/>
    <property type="project" value="UniProtKB-KW"/>
</dbReference>
<protein>
    <recommendedName>
        <fullName evidence="4">Zeta toxin domain-containing protein</fullName>
    </recommendedName>
</protein>
<organism evidence="5 6">
    <name type="scientific">Diacronema lutheri</name>
    <name type="common">Unicellular marine alga</name>
    <name type="synonym">Monochrysis lutheri</name>
    <dbReference type="NCBI Taxonomy" id="2081491"/>
    <lineage>
        <taxon>Eukaryota</taxon>
        <taxon>Haptista</taxon>
        <taxon>Haptophyta</taxon>
        <taxon>Pavlovophyceae</taxon>
        <taxon>Pavlovales</taxon>
        <taxon>Pavlovaceae</taxon>
        <taxon>Diacronema</taxon>
    </lineage>
</organism>
<evidence type="ECO:0000256" key="3">
    <source>
        <dbReference type="SAM" id="MobiDB-lite"/>
    </source>
</evidence>
<name>A0A8J5X909_DIALT</name>